<proteinExistence type="predicted"/>
<evidence type="ECO:0000313" key="3">
    <source>
        <dbReference type="Proteomes" id="UP000521943"/>
    </source>
</evidence>
<reference evidence="2 3" key="1">
    <citation type="submission" date="2020-07" db="EMBL/GenBank/DDBJ databases">
        <title>Comparative genomics of pyrophilous fungi reveals a link between fire events and developmental genes.</title>
        <authorList>
            <consortium name="DOE Joint Genome Institute"/>
            <person name="Steindorff A.S."/>
            <person name="Carver A."/>
            <person name="Calhoun S."/>
            <person name="Stillman K."/>
            <person name="Liu H."/>
            <person name="Lipzen A."/>
            <person name="Pangilinan J."/>
            <person name="Labutti K."/>
            <person name="Bruns T.D."/>
            <person name="Grigoriev I.V."/>
        </authorList>
    </citation>
    <scope>NUCLEOTIDE SEQUENCE [LARGE SCALE GENOMIC DNA]</scope>
    <source>
        <strain evidence="2 3">CBS 144469</strain>
    </source>
</reference>
<dbReference type="OrthoDB" id="3267892at2759"/>
<feature type="compositionally biased region" description="Polar residues" evidence="1">
    <location>
        <begin position="161"/>
        <end position="179"/>
    </location>
</feature>
<comment type="caution">
    <text evidence="2">The sequence shown here is derived from an EMBL/GenBank/DDBJ whole genome shotgun (WGS) entry which is preliminary data.</text>
</comment>
<organism evidence="2 3">
    <name type="scientific">Ephemerocybe angulata</name>
    <dbReference type="NCBI Taxonomy" id="980116"/>
    <lineage>
        <taxon>Eukaryota</taxon>
        <taxon>Fungi</taxon>
        <taxon>Dikarya</taxon>
        <taxon>Basidiomycota</taxon>
        <taxon>Agaricomycotina</taxon>
        <taxon>Agaricomycetes</taxon>
        <taxon>Agaricomycetidae</taxon>
        <taxon>Agaricales</taxon>
        <taxon>Agaricineae</taxon>
        <taxon>Psathyrellaceae</taxon>
        <taxon>Ephemerocybe</taxon>
    </lineage>
</organism>
<keyword evidence="3" id="KW-1185">Reference proteome</keyword>
<feature type="region of interest" description="Disordered" evidence="1">
    <location>
        <begin position="57"/>
        <end position="99"/>
    </location>
</feature>
<dbReference type="Proteomes" id="UP000521943">
    <property type="component" value="Unassembled WGS sequence"/>
</dbReference>
<sequence>MAVSFPHNIPPMPPRKRARRTATAVMAGAFDQPLNRDVLTSLLNGIGPYKAVELDAEEKKQKKKERKEARRQARAAQAEAEASTSTARPPTTVTLPATLPAPVPVQAAVTTTTAPPTIHIKPLKPSFWKSKPDPAPKARPEIMIASTQRSVSVTPPPMMSLQPTPESTPGPSISSATSHDSLKRLYTPDDYEDIDVRHVGSLSAPHPRERRKRPAAKKGWKGWVEGSPPPSEKLINLDAVPILQERRTRSGKNFDAIGVGKEGWV</sequence>
<evidence type="ECO:0000256" key="1">
    <source>
        <dbReference type="SAM" id="MobiDB-lite"/>
    </source>
</evidence>
<feature type="compositionally biased region" description="Basic residues" evidence="1">
    <location>
        <begin position="208"/>
        <end position="220"/>
    </location>
</feature>
<dbReference type="AlphaFoldDB" id="A0A8H6MD54"/>
<feature type="region of interest" description="Disordered" evidence="1">
    <location>
        <begin position="116"/>
        <end position="136"/>
    </location>
</feature>
<name>A0A8H6MD54_9AGAR</name>
<feature type="compositionally biased region" description="Low complexity" evidence="1">
    <location>
        <begin position="74"/>
        <end position="99"/>
    </location>
</feature>
<gene>
    <name evidence="2" type="ORF">DFP72DRAFT_870814</name>
</gene>
<feature type="region of interest" description="Disordered" evidence="1">
    <location>
        <begin position="201"/>
        <end position="231"/>
    </location>
</feature>
<dbReference type="EMBL" id="JACGCI010000004">
    <property type="protein sequence ID" value="KAF6764120.1"/>
    <property type="molecule type" value="Genomic_DNA"/>
</dbReference>
<evidence type="ECO:0000313" key="2">
    <source>
        <dbReference type="EMBL" id="KAF6764120.1"/>
    </source>
</evidence>
<protein>
    <submittedName>
        <fullName evidence="2">Uncharacterized protein</fullName>
    </submittedName>
</protein>
<feature type="region of interest" description="Disordered" evidence="1">
    <location>
        <begin position="150"/>
        <end position="180"/>
    </location>
</feature>
<accession>A0A8H6MD54</accession>